<dbReference type="PANTHER" id="PTHR35526">
    <property type="entry name" value="ANTI-SIGMA-F FACTOR RSBW-RELATED"/>
    <property type="match status" value="1"/>
</dbReference>
<dbReference type="AlphaFoldDB" id="A0A3B0UC39"/>
<feature type="domain" description="Histidine kinase/HSP90-like ATPase" evidence="2">
    <location>
        <begin position="10"/>
        <end position="133"/>
    </location>
</feature>
<sequence>MKSSIQTYCTKENLAGIRQFITKSLARTALSDIQKNALVLAVDEVCANVIIHSADCDCKKTLEVFTDVKKHKAIFEVIDKGHGYDLRNHKMPHLKEIIKTKRKGGVGLLLVQKIMDKIDFIPDTKGNIIRLTKHF</sequence>
<dbReference type="Gene3D" id="3.30.565.10">
    <property type="entry name" value="Histidine kinase-like ATPase, C-terminal domain"/>
    <property type="match status" value="1"/>
</dbReference>
<gene>
    <name evidence="3" type="ORF">MNBD_BACTEROID06-116</name>
</gene>
<name>A0A3B0UC39_9ZZZZ</name>
<keyword evidence="1" id="KW-0723">Serine/threonine-protein kinase</keyword>
<organism evidence="3">
    <name type="scientific">hydrothermal vent metagenome</name>
    <dbReference type="NCBI Taxonomy" id="652676"/>
    <lineage>
        <taxon>unclassified sequences</taxon>
        <taxon>metagenomes</taxon>
        <taxon>ecological metagenomes</taxon>
    </lineage>
</organism>
<dbReference type="CDD" id="cd16936">
    <property type="entry name" value="HATPase_RsbW-like"/>
    <property type="match status" value="1"/>
</dbReference>
<dbReference type="Pfam" id="PF13581">
    <property type="entry name" value="HATPase_c_2"/>
    <property type="match status" value="1"/>
</dbReference>
<dbReference type="InterPro" id="IPR003594">
    <property type="entry name" value="HATPase_dom"/>
</dbReference>
<dbReference type="PANTHER" id="PTHR35526:SF3">
    <property type="entry name" value="ANTI-SIGMA-F FACTOR RSBW"/>
    <property type="match status" value="1"/>
</dbReference>
<dbReference type="EMBL" id="UOES01000417">
    <property type="protein sequence ID" value="VAW28525.1"/>
    <property type="molecule type" value="Genomic_DNA"/>
</dbReference>
<dbReference type="SUPFAM" id="SSF55874">
    <property type="entry name" value="ATPase domain of HSP90 chaperone/DNA topoisomerase II/histidine kinase"/>
    <property type="match status" value="1"/>
</dbReference>
<evidence type="ECO:0000313" key="3">
    <source>
        <dbReference type="EMBL" id="VAW28525.1"/>
    </source>
</evidence>
<keyword evidence="1" id="KW-0418">Kinase</keyword>
<dbReference type="InterPro" id="IPR036890">
    <property type="entry name" value="HATPase_C_sf"/>
</dbReference>
<evidence type="ECO:0000256" key="1">
    <source>
        <dbReference type="ARBA" id="ARBA00022527"/>
    </source>
</evidence>
<protein>
    <recommendedName>
        <fullName evidence="2">Histidine kinase/HSP90-like ATPase domain-containing protein</fullName>
    </recommendedName>
</protein>
<reference evidence="3" key="1">
    <citation type="submission" date="2018-06" db="EMBL/GenBank/DDBJ databases">
        <authorList>
            <person name="Zhirakovskaya E."/>
        </authorList>
    </citation>
    <scope>NUCLEOTIDE SEQUENCE</scope>
</reference>
<dbReference type="InterPro" id="IPR050267">
    <property type="entry name" value="Anti-sigma-factor_SerPK"/>
</dbReference>
<accession>A0A3B0UC39</accession>
<proteinExistence type="predicted"/>
<keyword evidence="1" id="KW-0808">Transferase</keyword>
<evidence type="ECO:0000259" key="2">
    <source>
        <dbReference type="Pfam" id="PF13581"/>
    </source>
</evidence>
<dbReference type="GO" id="GO:0004674">
    <property type="term" value="F:protein serine/threonine kinase activity"/>
    <property type="evidence" value="ECO:0007669"/>
    <property type="project" value="UniProtKB-KW"/>
</dbReference>